<proteinExistence type="inferred from homology"/>
<feature type="non-terminal residue" evidence="3">
    <location>
        <position position="240"/>
    </location>
</feature>
<dbReference type="PANTHER" id="PTHR11188">
    <property type="entry name" value="ARRESTIN DOMAIN CONTAINING PROTEIN"/>
    <property type="match status" value="1"/>
</dbReference>
<comment type="caution">
    <text evidence="3">The sequence shown here is derived from an EMBL/GenBank/DDBJ whole genome shotgun (WGS) entry which is preliminary data.</text>
</comment>
<evidence type="ECO:0000313" key="4">
    <source>
        <dbReference type="Proteomes" id="UP001177023"/>
    </source>
</evidence>
<dbReference type="InterPro" id="IPR014756">
    <property type="entry name" value="Ig_E-set"/>
</dbReference>
<dbReference type="GO" id="GO:0015031">
    <property type="term" value="P:protein transport"/>
    <property type="evidence" value="ECO:0007669"/>
    <property type="project" value="TreeGrafter"/>
</dbReference>
<feature type="domain" description="Arrestin-like N-terminal" evidence="2">
    <location>
        <begin position="7"/>
        <end position="149"/>
    </location>
</feature>
<dbReference type="Pfam" id="PF00339">
    <property type="entry name" value="Arrestin_N"/>
    <property type="match status" value="1"/>
</dbReference>
<dbReference type="InterPro" id="IPR050357">
    <property type="entry name" value="Arrestin_domain-protein"/>
</dbReference>
<dbReference type="AlphaFoldDB" id="A0AA36CB31"/>
<protein>
    <recommendedName>
        <fullName evidence="2">Arrestin-like N-terminal domain-containing protein</fullName>
    </recommendedName>
</protein>
<accession>A0AA36CB31</accession>
<dbReference type="Gene3D" id="2.60.40.640">
    <property type="match status" value="1"/>
</dbReference>
<name>A0AA36CB31_9BILA</name>
<dbReference type="EMBL" id="CATQJA010001091">
    <property type="protein sequence ID" value="CAJ0565713.1"/>
    <property type="molecule type" value="Genomic_DNA"/>
</dbReference>
<evidence type="ECO:0000256" key="1">
    <source>
        <dbReference type="ARBA" id="ARBA00005298"/>
    </source>
</evidence>
<dbReference type="SUPFAM" id="SSF81296">
    <property type="entry name" value="E set domains"/>
    <property type="match status" value="1"/>
</dbReference>
<organism evidence="3 4">
    <name type="scientific">Mesorhabditis spiculigera</name>
    <dbReference type="NCBI Taxonomy" id="96644"/>
    <lineage>
        <taxon>Eukaryota</taxon>
        <taxon>Metazoa</taxon>
        <taxon>Ecdysozoa</taxon>
        <taxon>Nematoda</taxon>
        <taxon>Chromadorea</taxon>
        <taxon>Rhabditida</taxon>
        <taxon>Rhabditina</taxon>
        <taxon>Rhabditomorpha</taxon>
        <taxon>Rhabditoidea</taxon>
        <taxon>Rhabditidae</taxon>
        <taxon>Mesorhabditinae</taxon>
        <taxon>Mesorhabditis</taxon>
    </lineage>
</organism>
<evidence type="ECO:0000259" key="2">
    <source>
        <dbReference type="Pfam" id="PF00339"/>
    </source>
</evidence>
<keyword evidence="4" id="KW-1185">Reference proteome</keyword>
<comment type="similarity">
    <text evidence="1">Belongs to the arrestin family.</text>
</comment>
<dbReference type="PANTHER" id="PTHR11188:SF159">
    <property type="entry name" value="ARRESTIN C-TERMINAL-LIKE DOMAIN-CONTAINING PROTEIN"/>
    <property type="match status" value="1"/>
</dbReference>
<evidence type="ECO:0000313" key="3">
    <source>
        <dbReference type="EMBL" id="CAJ0565713.1"/>
    </source>
</evidence>
<dbReference type="Proteomes" id="UP001177023">
    <property type="component" value="Unassembled WGS sequence"/>
</dbReference>
<reference evidence="3" key="1">
    <citation type="submission" date="2023-06" db="EMBL/GenBank/DDBJ databases">
        <authorList>
            <person name="Delattre M."/>
        </authorList>
    </citation>
    <scope>NUCLEOTIDE SEQUENCE</scope>
    <source>
        <strain evidence="3">AF72</strain>
    </source>
</reference>
<gene>
    <name evidence="3" type="ORF">MSPICULIGERA_LOCUS4344</name>
</gene>
<sequence>MRIEHFDLVLDRNLDTPYVGGDRIKGEITIHAARPVKVAGLHVRLFGLAETGWYNKNSELSFESRETVLDEPIDLTVEIFEHCNPEYELHDGLHKIDFEAQLPLDVVSSVEREGYGSVRYTCSAVLHLPEDGGSEFISEKTFKVWSLLNLDAPYLRESTSVTEEEELRGCCGRKKGMLTATMQVEEVGLLPANRFRVPESLRDPPVRPAIDYDSCRYTWFLQSGAGQRARDQSDRLYNSQ</sequence>
<dbReference type="InterPro" id="IPR011021">
    <property type="entry name" value="Arrestin-like_N"/>
</dbReference>
<dbReference type="InterPro" id="IPR014752">
    <property type="entry name" value="Arrestin-like_C"/>
</dbReference>
<dbReference type="GO" id="GO:0005737">
    <property type="term" value="C:cytoplasm"/>
    <property type="evidence" value="ECO:0007669"/>
    <property type="project" value="TreeGrafter"/>
</dbReference>